<keyword evidence="1" id="KW-0560">Oxidoreductase</keyword>
<dbReference type="Gene3D" id="3.60.130.10">
    <property type="entry name" value="Clavaminate synthase-like"/>
    <property type="match status" value="1"/>
</dbReference>
<dbReference type="InterPro" id="IPR042098">
    <property type="entry name" value="TauD-like_sf"/>
</dbReference>
<dbReference type="EMBL" id="FOMQ01000005">
    <property type="protein sequence ID" value="SFD71096.1"/>
    <property type="molecule type" value="Genomic_DNA"/>
</dbReference>
<evidence type="ECO:0000313" key="4">
    <source>
        <dbReference type="Proteomes" id="UP000199517"/>
    </source>
</evidence>
<feature type="compositionally biased region" description="Low complexity" evidence="2">
    <location>
        <begin position="10"/>
        <end position="29"/>
    </location>
</feature>
<keyword evidence="4" id="KW-1185">Reference proteome</keyword>
<dbReference type="RefSeq" id="WP_139225682.1">
    <property type="nucleotide sequence ID" value="NZ_FOMQ01000005.1"/>
</dbReference>
<dbReference type="GO" id="GO:0016706">
    <property type="term" value="F:2-oxoglutarate-dependent dioxygenase activity"/>
    <property type="evidence" value="ECO:0007669"/>
    <property type="project" value="UniProtKB-ARBA"/>
</dbReference>
<dbReference type="AlphaFoldDB" id="A0A1I1UJU9"/>
<sequence>MHPSVHNEEQQQNAQPPQQSAPQRSLSAPRQEVGALRLTPGQSGLLDRLAAEIAALGGVQSPQARILAAHAATELRTLFSAEQQRTAELYAGGAMSALVFEGLAVVDSRPLPAALPAPEALENDPAILRLGARNQILLKVVEHRAFAYDIDNAAKLVRLVGNFKGGGQEKLAGETGQAELSSHSGLSLGPHTEAPYWCAVGHRNGHSPSPSALILSAMWNPGGEPTSVIPLPDILERIGPTHTLCLTSPSFNFSRSDSFNAGQGEDGRGVSILDFDPRVGFAARFNSYRFSVDAGASELVKQAFAAFCQAVGEARPLQCVLSQESAIVINNTRALHCRDIVRDNRRLLVRVFGYSRAATAITLSDSPLIVQG</sequence>
<dbReference type="SUPFAM" id="SSF51197">
    <property type="entry name" value="Clavaminate synthase-like"/>
    <property type="match status" value="1"/>
</dbReference>
<evidence type="ECO:0000313" key="3">
    <source>
        <dbReference type="EMBL" id="SFD71096.1"/>
    </source>
</evidence>
<name>A0A1I1UJU9_9BURK</name>
<gene>
    <name evidence="3" type="ORF">SAMN04489710_105102</name>
</gene>
<dbReference type="Proteomes" id="UP000199517">
    <property type="component" value="Unassembled WGS sequence"/>
</dbReference>
<dbReference type="STRING" id="32040.SAMN04489710_105102"/>
<protein>
    <recommendedName>
        <fullName evidence="5">Taurine catabolism dioxygenase TauD, TfdA family</fullName>
    </recommendedName>
</protein>
<evidence type="ECO:0000256" key="2">
    <source>
        <dbReference type="SAM" id="MobiDB-lite"/>
    </source>
</evidence>
<evidence type="ECO:0000256" key="1">
    <source>
        <dbReference type="ARBA" id="ARBA00023002"/>
    </source>
</evidence>
<evidence type="ECO:0008006" key="5">
    <source>
        <dbReference type="Google" id="ProtNLM"/>
    </source>
</evidence>
<dbReference type="OrthoDB" id="6994365at2"/>
<accession>A0A1I1UJU9</accession>
<reference evidence="4" key="1">
    <citation type="submission" date="2016-10" db="EMBL/GenBank/DDBJ databases">
        <authorList>
            <person name="Varghese N."/>
            <person name="Submissions S."/>
        </authorList>
    </citation>
    <scope>NUCLEOTIDE SEQUENCE [LARGE SCALE GENOMIC DNA]</scope>
    <source>
        <strain evidence="4">DSM 7481</strain>
    </source>
</reference>
<feature type="region of interest" description="Disordered" evidence="2">
    <location>
        <begin position="1"/>
        <end position="31"/>
    </location>
</feature>
<proteinExistence type="predicted"/>
<organism evidence="3 4">
    <name type="scientific">Paracidovorax konjaci</name>
    <dbReference type="NCBI Taxonomy" id="32040"/>
    <lineage>
        <taxon>Bacteria</taxon>
        <taxon>Pseudomonadati</taxon>
        <taxon>Pseudomonadota</taxon>
        <taxon>Betaproteobacteria</taxon>
        <taxon>Burkholderiales</taxon>
        <taxon>Comamonadaceae</taxon>
        <taxon>Paracidovorax</taxon>
    </lineage>
</organism>